<dbReference type="EMBL" id="BGPR01103492">
    <property type="protein sequence ID" value="GBM66584.1"/>
    <property type="molecule type" value="Genomic_DNA"/>
</dbReference>
<evidence type="ECO:0000313" key="3">
    <source>
        <dbReference type="Proteomes" id="UP000499080"/>
    </source>
</evidence>
<keyword evidence="3" id="KW-1185">Reference proteome</keyword>
<gene>
    <name evidence="1" type="ORF">AVEN_193231_1</name>
    <name evidence="2" type="ORF">AVEN_204113_1</name>
</gene>
<protein>
    <submittedName>
        <fullName evidence="1">Uncharacterized protein</fullName>
    </submittedName>
</protein>
<dbReference type="AlphaFoldDB" id="A0A4Y2HMF5"/>
<accession>A0A4Y2HMF5</accession>
<evidence type="ECO:0000313" key="2">
    <source>
        <dbReference type="EMBL" id="GBM66631.1"/>
    </source>
</evidence>
<comment type="caution">
    <text evidence="1">The sequence shown here is derived from an EMBL/GenBank/DDBJ whole genome shotgun (WGS) entry which is preliminary data.</text>
</comment>
<sequence>LTRHEANTTQSVTFVRRSSLPSSMDHTIPHLGFHPLFSQAHRSYFIRFEDGGPLRPCALLNSHRCVYWA</sequence>
<proteinExistence type="predicted"/>
<dbReference type="EMBL" id="BGPR01103507">
    <property type="protein sequence ID" value="GBM66631.1"/>
    <property type="molecule type" value="Genomic_DNA"/>
</dbReference>
<feature type="non-terminal residue" evidence="1">
    <location>
        <position position="1"/>
    </location>
</feature>
<reference evidence="1 3" key="1">
    <citation type="journal article" date="2019" name="Sci. Rep.">
        <title>Orb-weaving spider Araneus ventricosus genome elucidates the spidroin gene catalogue.</title>
        <authorList>
            <person name="Kono N."/>
            <person name="Nakamura H."/>
            <person name="Ohtoshi R."/>
            <person name="Moran D.A.P."/>
            <person name="Shinohara A."/>
            <person name="Yoshida Y."/>
            <person name="Fujiwara M."/>
            <person name="Mori M."/>
            <person name="Tomita M."/>
            <person name="Arakawa K."/>
        </authorList>
    </citation>
    <scope>NUCLEOTIDE SEQUENCE [LARGE SCALE GENOMIC DNA]</scope>
</reference>
<name>A0A4Y2HMF5_ARAVE</name>
<dbReference type="Proteomes" id="UP000499080">
    <property type="component" value="Unassembled WGS sequence"/>
</dbReference>
<organism evidence="1 3">
    <name type="scientific">Araneus ventricosus</name>
    <name type="common">Orbweaver spider</name>
    <name type="synonym">Epeira ventricosa</name>
    <dbReference type="NCBI Taxonomy" id="182803"/>
    <lineage>
        <taxon>Eukaryota</taxon>
        <taxon>Metazoa</taxon>
        <taxon>Ecdysozoa</taxon>
        <taxon>Arthropoda</taxon>
        <taxon>Chelicerata</taxon>
        <taxon>Arachnida</taxon>
        <taxon>Araneae</taxon>
        <taxon>Araneomorphae</taxon>
        <taxon>Entelegynae</taxon>
        <taxon>Araneoidea</taxon>
        <taxon>Araneidae</taxon>
        <taxon>Araneus</taxon>
    </lineage>
</organism>
<evidence type="ECO:0000313" key="1">
    <source>
        <dbReference type="EMBL" id="GBM66584.1"/>
    </source>
</evidence>